<dbReference type="InterPro" id="IPR038028">
    <property type="entry name" value="BPTF"/>
</dbReference>
<feature type="compositionally biased region" description="Acidic residues" evidence="15">
    <location>
        <begin position="983"/>
        <end position="993"/>
    </location>
</feature>
<dbReference type="InterPro" id="IPR019786">
    <property type="entry name" value="Zinc_finger_PHD-type_CS"/>
</dbReference>
<dbReference type="CDD" id="cd05509">
    <property type="entry name" value="Bromo_gcn5_like"/>
    <property type="match status" value="1"/>
</dbReference>
<proteinExistence type="predicted"/>
<dbReference type="GO" id="GO:0016589">
    <property type="term" value="C:NURF complex"/>
    <property type="evidence" value="ECO:0007669"/>
    <property type="project" value="UniProtKB-ARBA"/>
</dbReference>
<feature type="compositionally biased region" description="Basic and acidic residues" evidence="15">
    <location>
        <begin position="996"/>
        <end position="1005"/>
    </location>
</feature>
<evidence type="ECO:0000256" key="7">
    <source>
        <dbReference type="ARBA" id="ARBA00022853"/>
    </source>
</evidence>
<feature type="compositionally biased region" description="Polar residues" evidence="15">
    <location>
        <begin position="46"/>
        <end position="55"/>
    </location>
</feature>
<evidence type="ECO:0000256" key="3">
    <source>
        <dbReference type="ARBA" id="ARBA00022723"/>
    </source>
</evidence>
<keyword evidence="20" id="KW-1185">Reference proteome</keyword>
<feature type="domain" description="Bromo" evidence="16">
    <location>
        <begin position="2719"/>
        <end position="2789"/>
    </location>
</feature>
<feature type="compositionally biased region" description="Acidic residues" evidence="15">
    <location>
        <begin position="112"/>
        <end position="123"/>
    </location>
</feature>
<dbReference type="InterPro" id="IPR018501">
    <property type="entry name" value="DDT_dom"/>
</dbReference>
<dbReference type="PROSITE" id="PS50014">
    <property type="entry name" value="BROMODOMAIN_2"/>
    <property type="match status" value="1"/>
</dbReference>
<feature type="compositionally biased region" description="Low complexity" evidence="15">
    <location>
        <begin position="1274"/>
        <end position="1289"/>
    </location>
</feature>
<feature type="domain" description="PHD-type" evidence="17">
    <location>
        <begin position="2625"/>
        <end position="2692"/>
    </location>
</feature>
<feature type="compositionally biased region" description="Basic and acidic residues" evidence="15">
    <location>
        <begin position="973"/>
        <end position="982"/>
    </location>
</feature>
<dbReference type="PRINTS" id="PR00503">
    <property type="entry name" value="BROMODOMAIN"/>
</dbReference>
<evidence type="ECO:0000259" key="17">
    <source>
        <dbReference type="PROSITE" id="PS50016"/>
    </source>
</evidence>
<dbReference type="EMBL" id="JACVVK020000004">
    <property type="protein sequence ID" value="KAK7507655.1"/>
    <property type="molecule type" value="Genomic_DNA"/>
</dbReference>
<evidence type="ECO:0000256" key="13">
    <source>
        <dbReference type="PROSITE-ProRule" id="PRU00035"/>
    </source>
</evidence>
<keyword evidence="12" id="KW-0539">Nucleus</keyword>
<dbReference type="InterPro" id="IPR001487">
    <property type="entry name" value="Bromodomain"/>
</dbReference>
<organism evidence="19 20">
    <name type="scientific">Batillaria attramentaria</name>
    <dbReference type="NCBI Taxonomy" id="370345"/>
    <lineage>
        <taxon>Eukaryota</taxon>
        <taxon>Metazoa</taxon>
        <taxon>Spiralia</taxon>
        <taxon>Lophotrochozoa</taxon>
        <taxon>Mollusca</taxon>
        <taxon>Gastropoda</taxon>
        <taxon>Caenogastropoda</taxon>
        <taxon>Sorbeoconcha</taxon>
        <taxon>Cerithioidea</taxon>
        <taxon>Batillariidae</taxon>
        <taxon>Batillaria</taxon>
    </lineage>
</organism>
<feature type="compositionally biased region" description="Low complexity" evidence="15">
    <location>
        <begin position="649"/>
        <end position="665"/>
    </location>
</feature>
<evidence type="ECO:0000256" key="15">
    <source>
        <dbReference type="SAM" id="MobiDB-lite"/>
    </source>
</evidence>
<evidence type="ECO:0000256" key="4">
    <source>
        <dbReference type="ARBA" id="ARBA00022737"/>
    </source>
</evidence>
<feature type="region of interest" description="Disordered" evidence="15">
    <location>
        <begin position="878"/>
        <end position="898"/>
    </location>
</feature>
<feature type="compositionally biased region" description="Low complexity" evidence="15">
    <location>
        <begin position="1398"/>
        <end position="1411"/>
    </location>
</feature>
<evidence type="ECO:0000256" key="1">
    <source>
        <dbReference type="ARBA" id="ARBA00004123"/>
    </source>
</evidence>
<feature type="region of interest" description="Disordered" evidence="15">
    <location>
        <begin position="1196"/>
        <end position="1220"/>
    </location>
</feature>
<feature type="compositionally biased region" description="Basic and acidic residues" evidence="15">
    <location>
        <begin position="532"/>
        <end position="543"/>
    </location>
</feature>
<feature type="region of interest" description="Disordered" evidence="15">
    <location>
        <begin position="2316"/>
        <end position="2338"/>
    </location>
</feature>
<evidence type="ECO:0000313" key="20">
    <source>
        <dbReference type="Proteomes" id="UP001519460"/>
    </source>
</evidence>
<evidence type="ECO:0000256" key="10">
    <source>
        <dbReference type="ARBA" id="ARBA00023117"/>
    </source>
</evidence>
<dbReference type="InterPro" id="IPR013083">
    <property type="entry name" value="Znf_RING/FYVE/PHD"/>
</dbReference>
<dbReference type="InterPro" id="IPR019787">
    <property type="entry name" value="Znf_PHD-finger"/>
</dbReference>
<dbReference type="PROSITE" id="PS01359">
    <property type="entry name" value="ZF_PHD_1"/>
    <property type="match status" value="1"/>
</dbReference>
<feature type="region of interest" description="Disordered" evidence="15">
    <location>
        <begin position="965"/>
        <end position="1041"/>
    </location>
</feature>
<keyword evidence="9" id="KW-0175">Coiled coil</keyword>
<feature type="region of interest" description="Disordered" evidence="15">
    <location>
        <begin position="1"/>
        <end position="61"/>
    </location>
</feature>
<evidence type="ECO:0008006" key="21">
    <source>
        <dbReference type="Google" id="ProtNLM"/>
    </source>
</evidence>
<feature type="region of interest" description="Disordered" evidence="15">
    <location>
        <begin position="2529"/>
        <end position="2569"/>
    </location>
</feature>
<feature type="compositionally biased region" description="Low complexity" evidence="15">
    <location>
        <begin position="124"/>
        <end position="134"/>
    </location>
</feature>
<dbReference type="Pfam" id="PF02791">
    <property type="entry name" value="DDT"/>
    <property type="match status" value="1"/>
</dbReference>
<sequence length="2811" mass="304104">MSARGRRARGRPPKTPLSTNRTNFLRKPKAFTTAGDTNYFGGTPGNGSPSQSYRGVNSRGRGRAAAYKGRNFVSQLIADDDDLSSVADIENEDERASDITDLDNTDNYGSDDTYDDSDEEYLSDESLSTVSSSVSRRRLFPKRPRTPELPDDKDIPPLDLPASSTDLIIPSEHILQAVGIYEVLRHFRTILRLSPFTFEDFCAGLICDEQCTLVAEIHISLLKALLREEDSNNTLFGPHDTKDSINISLFFLDGMTWPEIARAYLDSDRHPEFRAALPALTMPNFPYVPLAEKLQVLQTFTDLFLTINSVRSEITNEGNIRYDDHCRACHKLGDLLCCETCSAVYHLACVDPPMEQVPEEDWLCSVCRAHQVKGVTDCISEAEKSGLLCRQEPVGYDRHARKYWFLCRRIIVEGDGQVWYYSTKAHFEELLETLEGGEWEKELYASLQEMREDILKQVFITEELTASNKGSKKSIVEIETAQLVKQQAERAMKRAQEEAERKQREEEERKRKEQEEERKRQQELEGMLNMDGVKEGASGEKNVEGPSAAAGATSTSEPPNHARPFVTPSGDCQPAANKPGDSADKQKPKVVSLQSLIPGVKASALQVEDKSGALAKAAPGTKTVLVVNREGGKVTLQVAAQPLEKPGDETLVSQETSSSVTTTASGLETRRILTRSKTGSLTPKQFTDSITTTTTSLKMASKSATDDLLFINKDGDISRITRSKTATSSSIAVSQFYRLGMEGGYKSYQNQYSTNSLALNKHQHNEERDKRRHLSHKFSLTQASEFKWNGSVYGNRAITMATLRLSIVQLENNIPTAFLHPNWSIHRQNWQKAVHMCQSAQDFALALAILEACMKPVLFNPVWHESLGHTRLQRITSSEREEIKKREKEARKRKEEEDEGKPLVWIKYPLGLKHQVWKQKGEEYRVTAGNGWYWVSSTRSGNYTPQDSVGLRSVAVKVRSRRLKAAKAVSKTKSADEDKDAAADEAVETEDSPAAETDKAADAPKTDSQAATEDIGVTGDAPNTDVSEKDVENSGVGKTSMETDCGEKMEAVAMEQADAGTTAETGVGSVASAIQSTPGAAKHEQGIIKSPPLSPSYKCLVSSTRNWGNFLDKKDAEMAKEIFSKLPDKVTDVDVIDVSEAMQNRTYYAKVTKPYSKLDSLLERRVKHDEAEAKQRTALEQQIAWKTKLEEKARLAKANKESKAKTDALVNGLPESKPPASSSCCYSILCRSLGSGACYSPLCRSLSAESGKVKPVVKAESPVSVKDEVKVESEAAAGEEGSEDAPAGANNSDVEMAAKTVKEEPMDLDGSNLAANLSVEEEEIDVEGDKEGENSNCSSASDKLLNSLKAKSQDSESPSTSDNATKAATVDGVEADSGDGDSGDAEADTKAAPDVPAKSSTSSSGEPSTSKTPEKSADMPPGIKDAAAVAHILSTRSGLTLSQAQLAVTQAILKMSTADLRAKIPPVRSTREKFRLPRFAKPGAKQRSKTLKKASLPVCQKFQTSSKRKSVFVLESHELHKLARRAGFKETPGFNYNCKMNNVGWIYPCPRPYFKTAWRYRTQSLTSLAAAALQLHILWACTRWDDLAVKPPAGGTNTISTETEITTTELLKRRDIGAHGIRSEFLVRKIVVPLGLTSQPKEKPTPQRSGLRERKRVESPRQTEPSVTERWVPEEELELWEIRQFGEKLEKQRASVQEKLAIQGSTTSGQTVVVTTSTTGLSQTASQIKAQMEMQLKQQRLALQQKRLQENQGIKLTTTTTVTPPTGGTTIIVNSAPGTSTPQLRTISISTPGAVGGSTPTIIKQVQPKNIVTTTTGLPGSIMGSALAGSPLRQGLKVQLPGTTISIRPSSTLTLAPKPGLTPAVVSAASTASTPTPRLISPQQALQVPKGAVQIKPQVPTPGVTGQVQNLQIIQGPGGQLQVRGLLPGQQIVRLPDGRLQLITMPSQAAAATATPAPSTTPAATPTPATPQQQTLVRPAISLRPQQPTLVVSTPSSAPAQPAVTQTRLIVPAQMAAASSVSVPGVAGSSTITLPARPATSILGVASSSPQKPLIISTGRMPGTGILTAAPGTPGAATQQLVSLAGQQVVSAPLLQAQTLVTTQAAAPAIITTSPTASSLPVMSIRTAAVSTPTQAPAPAVVALQTSQGTTSLLSGQSLLTRPLSSASATSLLGMALPTASGTLTLGGQRVAHIIQTPGAASSAGATVVTATPASSGTLASLTPQLQLKTLGGSTVAAVKTPASPLRQVIAPIQVKTSGGAVVGSPQKTTMLPLAMKTSIQSVPTQLTLPGSTTQPGIRFVTASAATPVAASTAATTVASSPPAGTPTAGTATTSPSAGAGKYAITPQVVQQVVRQALMQNQTPEIQAKLLAMQPKPVATSSPSASPADGARTKKPLTQEQKDDQMRSAVCGLVIKSMLDKIEREEKQEQKRQKKQESAEERQKRLNTATLQRALFKHKEALKKEILKKRSLMEKSLQQEIFVEMADTIKRQKKSVASKAGTAATSPAAGAGHGAAVTPVMLVKKRDGEPPKITAYTPGISEAARPDAAKSSARKRKSPGQPAPWNNKQKVITVGSGKARAEKLYCICRTPYDQTKFYIGCDLCSNWFHGSCVNITEEQARFIDSYICEDCRKQQENTSEELYCLCRTPYDENQFYIGCDRCQDWFHGRCVGITKAEADSIDTYICPNCQQKEQANPIAQKELSQDDYVNLLKIARSLQSHKMSWPFRTAVDPKEVPDYYKVVKEPMDLSIVEMRVVNKFYARLSDFVKDVTKIFDNCRLYNPTDSPFYQCAEVLETFFVQKLKSAREQFK</sequence>
<dbReference type="InterPro" id="IPR001965">
    <property type="entry name" value="Znf_PHD"/>
</dbReference>
<dbReference type="PANTHER" id="PTHR45975:SF2">
    <property type="entry name" value="NUCLEOSOME-REMODELING FACTOR SUBUNIT BPTF"/>
    <property type="match status" value="1"/>
</dbReference>
<dbReference type="Pfam" id="PF00439">
    <property type="entry name" value="Bromodomain"/>
    <property type="match status" value="1"/>
</dbReference>
<feature type="region of interest" description="Disordered" evidence="15">
    <location>
        <begin position="1637"/>
        <end position="1669"/>
    </location>
</feature>
<keyword evidence="2" id="KW-0597">Phosphoprotein</keyword>
<keyword evidence="5 14" id="KW-0863">Zinc-finger</keyword>
<evidence type="ECO:0000256" key="9">
    <source>
        <dbReference type="ARBA" id="ARBA00023054"/>
    </source>
</evidence>
<evidence type="ECO:0000256" key="2">
    <source>
        <dbReference type="ARBA" id="ARBA00022553"/>
    </source>
</evidence>
<dbReference type="CDD" id="cd15560">
    <property type="entry name" value="PHD2_3_BPTF"/>
    <property type="match status" value="2"/>
</dbReference>
<evidence type="ECO:0000256" key="12">
    <source>
        <dbReference type="ARBA" id="ARBA00023242"/>
    </source>
</evidence>
<dbReference type="InterPro" id="IPR028941">
    <property type="entry name" value="WHIM2_dom"/>
</dbReference>
<protein>
    <recommendedName>
        <fullName evidence="21">PHD-type domain-containing protein</fullName>
    </recommendedName>
</protein>
<keyword evidence="10 13" id="KW-0103">Bromodomain</keyword>
<feature type="region of interest" description="Disordered" evidence="15">
    <location>
        <begin position="2373"/>
        <end position="2406"/>
    </location>
</feature>
<evidence type="ECO:0000256" key="11">
    <source>
        <dbReference type="ARBA" id="ARBA00023163"/>
    </source>
</evidence>
<feature type="compositionally biased region" description="Basic and acidic residues" evidence="15">
    <location>
        <begin position="1196"/>
        <end position="1206"/>
    </location>
</feature>
<feature type="domain" description="DDT" evidence="18">
    <location>
        <begin position="171"/>
        <end position="231"/>
    </location>
</feature>
<evidence type="ECO:0000313" key="19">
    <source>
        <dbReference type="EMBL" id="KAK7507655.1"/>
    </source>
</evidence>
<dbReference type="SUPFAM" id="SSF47370">
    <property type="entry name" value="Bromodomain"/>
    <property type="match status" value="1"/>
</dbReference>
<evidence type="ECO:0000256" key="14">
    <source>
        <dbReference type="PROSITE-ProRule" id="PRU00146"/>
    </source>
</evidence>
<accession>A0ABD0M7F1</accession>
<feature type="region of interest" description="Disordered" evidence="15">
    <location>
        <begin position="1254"/>
        <end position="1291"/>
    </location>
</feature>
<dbReference type="Pfam" id="PF00628">
    <property type="entry name" value="PHD"/>
    <property type="match status" value="3"/>
</dbReference>
<dbReference type="InterPro" id="IPR018359">
    <property type="entry name" value="Bromodomain_CS"/>
</dbReference>
<feature type="region of interest" description="Disordered" evidence="15">
    <location>
        <begin position="489"/>
        <end position="589"/>
    </location>
</feature>
<evidence type="ECO:0000256" key="8">
    <source>
        <dbReference type="ARBA" id="ARBA00023015"/>
    </source>
</evidence>
<dbReference type="SMART" id="SM00571">
    <property type="entry name" value="DDT"/>
    <property type="match status" value="1"/>
</dbReference>
<feature type="compositionally biased region" description="Basic and acidic residues" evidence="15">
    <location>
        <begin position="878"/>
        <end position="895"/>
    </location>
</feature>
<gene>
    <name evidence="19" type="ORF">BaRGS_00001590</name>
</gene>
<feature type="compositionally biased region" description="Acidic residues" evidence="15">
    <location>
        <begin position="90"/>
        <end position="104"/>
    </location>
</feature>
<keyword evidence="6" id="KW-0862">Zinc</keyword>
<dbReference type="FunFam" id="3.30.40.10:FF:000048">
    <property type="entry name" value="nucleosome-remodeling factor subunit BPTF isoform X1"/>
    <property type="match status" value="2"/>
</dbReference>
<evidence type="ECO:0000256" key="5">
    <source>
        <dbReference type="ARBA" id="ARBA00022771"/>
    </source>
</evidence>
<evidence type="ECO:0000256" key="6">
    <source>
        <dbReference type="ARBA" id="ARBA00022833"/>
    </source>
</evidence>
<feature type="compositionally biased region" description="Basic and acidic residues" evidence="15">
    <location>
        <begin position="2425"/>
        <end position="2444"/>
    </location>
</feature>
<dbReference type="InterPro" id="IPR011011">
    <property type="entry name" value="Znf_FYVE_PHD"/>
</dbReference>
<feature type="compositionally biased region" description="Low complexity" evidence="15">
    <location>
        <begin position="2375"/>
        <end position="2390"/>
    </location>
</feature>
<dbReference type="InterPro" id="IPR036427">
    <property type="entry name" value="Bromodomain-like_sf"/>
</dbReference>
<feature type="compositionally biased region" description="Acidic residues" evidence="15">
    <location>
        <begin position="1373"/>
        <end position="1386"/>
    </location>
</feature>
<name>A0ABD0M7F1_9CAEN</name>
<dbReference type="GO" id="GO:0045892">
    <property type="term" value="P:negative regulation of DNA-templated transcription"/>
    <property type="evidence" value="ECO:0007669"/>
    <property type="project" value="UniProtKB-ARBA"/>
</dbReference>
<dbReference type="SMART" id="SM00297">
    <property type="entry name" value="BROMO"/>
    <property type="match status" value="1"/>
</dbReference>
<dbReference type="GO" id="GO:0045944">
    <property type="term" value="P:positive regulation of transcription by RNA polymerase II"/>
    <property type="evidence" value="ECO:0007669"/>
    <property type="project" value="UniProtKB-ARBA"/>
</dbReference>
<dbReference type="CDD" id="cd15559">
    <property type="entry name" value="PHD1_BPTF"/>
    <property type="match status" value="1"/>
</dbReference>
<feature type="compositionally biased region" description="Low complexity" evidence="15">
    <location>
        <begin position="544"/>
        <end position="559"/>
    </location>
</feature>
<feature type="compositionally biased region" description="Basic and acidic residues" evidence="15">
    <location>
        <begin position="1640"/>
        <end position="1661"/>
    </location>
</feature>
<feature type="domain" description="PHD-type" evidence="17">
    <location>
        <begin position="323"/>
        <end position="370"/>
    </location>
</feature>
<feature type="compositionally biased region" description="Polar residues" evidence="15">
    <location>
        <begin position="1355"/>
        <end position="1366"/>
    </location>
</feature>
<dbReference type="GO" id="GO:0006338">
    <property type="term" value="P:chromatin remodeling"/>
    <property type="evidence" value="ECO:0007669"/>
    <property type="project" value="UniProtKB-ARBA"/>
</dbReference>
<dbReference type="FunFam" id="3.30.40.10:FF:000036">
    <property type="entry name" value="nucleosome-remodeling factor subunit BPTF isoform X1"/>
    <property type="match status" value="1"/>
</dbReference>
<keyword evidence="7" id="KW-0156">Chromatin regulator</keyword>
<feature type="compositionally biased region" description="Basic residues" evidence="15">
    <location>
        <begin position="135"/>
        <end position="144"/>
    </location>
</feature>
<keyword evidence="3" id="KW-0479">Metal-binding</keyword>
<feature type="region of interest" description="Disordered" evidence="15">
    <location>
        <begin position="646"/>
        <end position="665"/>
    </location>
</feature>
<feature type="region of interest" description="Disordered" evidence="15">
    <location>
        <begin position="90"/>
        <end position="158"/>
    </location>
</feature>
<keyword evidence="11" id="KW-0804">Transcription</keyword>
<dbReference type="Pfam" id="PF15613">
    <property type="entry name" value="WSD"/>
    <property type="match status" value="1"/>
</dbReference>
<dbReference type="SMART" id="SM00249">
    <property type="entry name" value="PHD"/>
    <property type="match status" value="3"/>
</dbReference>
<dbReference type="Gene3D" id="3.30.40.10">
    <property type="entry name" value="Zinc/RING finger domain, C3HC4 (zinc finger)"/>
    <property type="match status" value="3"/>
</dbReference>
<feature type="region of interest" description="Disordered" evidence="15">
    <location>
        <begin position="2425"/>
        <end position="2445"/>
    </location>
</feature>
<reference evidence="19 20" key="1">
    <citation type="journal article" date="2023" name="Sci. Data">
        <title>Genome assembly of the Korean intertidal mud-creeper Batillaria attramentaria.</title>
        <authorList>
            <person name="Patra A.K."/>
            <person name="Ho P.T."/>
            <person name="Jun S."/>
            <person name="Lee S.J."/>
            <person name="Kim Y."/>
            <person name="Won Y.J."/>
        </authorList>
    </citation>
    <scope>NUCLEOTIDE SEQUENCE [LARGE SCALE GENOMIC DNA]</scope>
    <source>
        <strain evidence="19">Wonlab-2016</strain>
    </source>
</reference>
<comment type="subcellular location">
    <subcellularLocation>
        <location evidence="1">Nucleus</location>
    </subcellularLocation>
</comment>
<feature type="compositionally biased region" description="Basic and acidic residues" evidence="15">
    <location>
        <begin position="145"/>
        <end position="156"/>
    </location>
</feature>
<dbReference type="PROSITE" id="PS00633">
    <property type="entry name" value="BROMODOMAIN_1"/>
    <property type="match status" value="1"/>
</dbReference>
<feature type="region of interest" description="Disordered" evidence="15">
    <location>
        <begin position="1949"/>
        <end position="1972"/>
    </location>
</feature>
<comment type="caution">
    <text evidence="19">The sequence shown here is derived from an EMBL/GenBank/DDBJ whole genome shotgun (WGS) entry which is preliminary data.</text>
</comment>
<dbReference type="PROSITE" id="PS50827">
    <property type="entry name" value="DDT"/>
    <property type="match status" value="1"/>
</dbReference>
<dbReference type="SUPFAM" id="SSF57903">
    <property type="entry name" value="FYVE/PHD zinc finger"/>
    <property type="match status" value="3"/>
</dbReference>
<dbReference type="PROSITE" id="PS50016">
    <property type="entry name" value="ZF_PHD_2"/>
    <property type="match status" value="2"/>
</dbReference>
<feature type="compositionally biased region" description="Basic residues" evidence="15">
    <location>
        <begin position="1"/>
        <end position="12"/>
    </location>
</feature>
<keyword evidence="8" id="KW-0805">Transcription regulation</keyword>
<evidence type="ECO:0000259" key="18">
    <source>
        <dbReference type="PROSITE" id="PS50827"/>
    </source>
</evidence>
<dbReference type="Gene3D" id="1.20.920.10">
    <property type="entry name" value="Bromodomain-like"/>
    <property type="match status" value="1"/>
</dbReference>
<dbReference type="GO" id="GO:0008270">
    <property type="term" value="F:zinc ion binding"/>
    <property type="evidence" value="ECO:0007669"/>
    <property type="project" value="UniProtKB-KW"/>
</dbReference>
<feature type="region of interest" description="Disordered" evidence="15">
    <location>
        <begin position="1303"/>
        <end position="1421"/>
    </location>
</feature>
<dbReference type="PANTHER" id="PTHR45975">
    <property type="entry name" value="NUCLEOSOME-REMODELING FACTOR SUBUNIT BPTF"/>
    <property type="match status" value="1"/>
</dbReference>
<dbReference type="Proteomes" id="UP001519460">
    <property type="component" value="Unassembled WGS sequence"/>
</dbReference>
<keyword evidence="4" id="KW-0677">Repeat</keyword>
<evidence type="ECO:0000259" key="16">
    <source>
        <dbReference type="PROSITE" id="PS50014"/>
    </source>
</evidence>
<feature type="compositionally biased region" description="Basic and acidic residues" evidence="15">
    <location>
        <begin position="489"/>
        <end position="523"/>
    </location>
</feature>